<evidence type="ECO:0000256" key="1">
    <source>
        <dbReference type="ARBA" id="ARBA00038305"/>
    </source>
</evidence>
<organism evidence="2 3">
    <name type="scientific">Chitinophaga dinghuensis</name>
    <dbReference type="NCBI Taxonomy" id="1539050"/>
    <lineage>
        <taxon>Bacteria</taxon>
        <taxon>Pseudomonadati</taxon>
        <taxon>Bacteroidota</taxon>
        <taxon>Chitinophagia</taxon>
        <taxon>Chitinophagales</taxon>
        <taxon>Chitinophagaceae</taxon>
        <taxon>Chitinophaga</taxon>
    </lineage>
</organism>
<dbReference type="Pfam" id="PF06491">
    <property type="entry name" value="Disulph_isomer"/>
    <property type="match status" value="1"/>
</dbReference>
<dbReference type="PANTHER" id="PTHR40052:SF2">
    <property type="entry name" value="BACILLIREDOXIN BRXA"/>
    <property type="match status" value="1"/>
</dbReference>
<protein>
    <submittedName>
        <fullName evidence="2">Putative YphP/YqiW family bacilliredoxin</fullName>
    </submittedName>
</protein>
<comment type="similarity">
    <text evidence="1">Belongs to the bacilliredoxin family.</text>
</comment>
<evidence type="ECO:0000313" key="3">
    <source>
        <dbReference type="Proteomes" id="UP000249819"/>
    </source>
</evidence>
<dbReference type="InterPro" id="IPR009474">
    <property type="entry name" value="BrxB/BrxA"/>
</dbReference>
<proteinExistence type="inferred from homology"/>
<dbReference type="Gene3D" id="3.40.30.10">
    <property type="entry name" value="Glutaredoxin"/>
    <property type="match status" value="1"/>
</dbReference>
<dbReference type="PANTHER" id="PTHR40052">
    <property type="entry name" value="UPF0403 PROTEIN YQIW-RELATED"/>
    <property type="match status" value="1"/>
</dbReference>
<gene>
    <name evidence="2" type="ORF">CLV59_105187</name>
</gene>
<dbReference type="RefSeq" id="WP_111593103.1">
    <property type="nucleotide sequence ID" value="NZ_QLMA01000005.1"/>
</dbReference>
<comment type="caution">
    <text evidence="2">The sequence shown here is derived from an EMBL/GenBank/DDBJ whole genome shotgun (WGS) entry which is preliminary data.</text>
</comment>
<keyword evidence="3" id="KW-1185">Reference proteome</keyword>
<dbReference type="EMBL" id="QLMA01000005">
    <property type="protein sequence ID" value="RAJ80080.1"/>
    <property type="molecule type" value="Genomic_DNA"/>
</dbReference>
<dbReference type="Proteomes" id="UP000249819">
    <property type="component" value="Unassembled WGS sequence"/>
</dbReference>
<evidence type="ECO:0000313" key="2">
    <source>
        <dbReference type="EMBL" id="RAJ80080.1"/>
    </source>
</evidence>
<accession>A0A327VY12</accession>
<name>A0A327VY12_9BACT</name>
<dbReference type="AlphaFoldDB" id="A0A327VY12"/>
<reference evidence="2 3" key="1">
    <citation type="submission" date="2018-06" db="EMBL/GenBank/DDBJ databases">
        <title>Genomic Encyclopedia of Archaeal and Bacterial Type Strains, Phase II (KMG-II): from individual species to whole genera.</title>
        <authorList>
            <person name="Goeker M."/>
        </authorList>
    </citation>
    <scope>NUCLEOTIDE SEQUENCE [LARGE SCALE GENOMIC DNA]</scope>
    <source>
        <strain evidence="2 3">DSM 29821</strain>
    </source>
</reference>
<dbReference type="OrthoDB" id="9793981at2"/>
<sequence>MSSNQSKPNYRITELTKYGVKILETADEVDQALKEPGTSFFIVNSVCESTDTILLPAFKIYMTDQEFADQKPDRMYSVFAGLDRESTNRLRQHIDDQQPGLPHTSPSVAFFKDGKLSYYLIQPMIEEQKPYGVAADIANNILDMLYPPEKK</sequence>